<dbReference type="PROSITE" id="PS51257">
    <property type="entry name" value="PROKAR_LIPOPROTEIN"/>
    <property type="match status" value="1"/>
</dbReference>
<dbReference type="Pfam" id="PF16339">
    <property type="entry name" value="DUF4969"/>
    <property type="match status" value="1"/>
</dbReference>
<dbReference type="Pfam" id="PF16349">
    <property type="entry name" value="DUF4978"/>
    <property type="match status" value="1"/>
</dbReference>
<dbReference type="InterPro" id="IPR032512">
    <property type="entry name" value="DUF4969"/>
</dbReference>
<reference evidence="3" key="1">
    <citation type="submission" date="2020-10" db="EMBL/GenBank/DDBJ databases">
        <authorList>
            <person name="Lu T."/>
            <person name="Wang Q."/>
            <person name="Han X."/>
        </authorList>
    </citation>
    <scope>NUCLEOTIDE SEQUENCE</scope>
    <source>
        <strain evidence="3">WQ 366</strain>
    </source>
</reference>
<evidence type="ECO:0000313" key="4">
    <source>
        <dbReference type="Proteomes" id="UP001165302"/>
    </source>
</evidence>
<proteinExistence type="predicted"/>
<evidence type="ECO:0000313" key="3">
    <source>
        <dbReference type="EMBL" id="MCA5006272.1"/>
    </source>
</evidence>
<protein>
    <submittedName>
        <fullName evidence="3">DUF4969 domain-containing protein</fullName>
    </submittedName>
</protein>
<dbReference type="Gene3D" id="3.20.20.80">
    <property type="entry name" value="Glycosidases"/>
    <property type="match status" value="1"/>
</dbReference>
<evidence type="ECO:0000259" key="1">
    <source>
        <dbReference type="Pfam" id="PF16339"/>
    </source>
</evidence>
<dbReference type="RefSeq" id="WP_225554631.1">
    <property type="nucleotide sequence ID" value="NZ_JADEYP010000030.1"/>
</dbReference>
<feature type="domain" description="DUF4978" evidence="2">
    <location>
        <begin position="252"/>
        <end position="431"/>
    </location>
</feature>
<dbReference type="InterPro" id="IPR032504">
    <property type="entry name" value="DUF4978"/>
</dbReference>
<feature type="domain" description="DUF4969" evidence="1">
    <location>
        <begin position="4"/>
        <end position="68"/>
    </location>
</feature>
<dbReference type="SUPFAM" id="SSF51445">
    <property type="entry name" value="(Trans)glycosidases"/>
    <property type="match status" value="1"/>
</dbReference>
<dbReference type="EMBL" id="JADEYP010000030">
    <property type="protein sequence ID" value="MCA5006272.1"/>
    <property type="molecule type" value="Genomic_DNA"/>
</dbReference>
<gene>
    <name evidence="3" type="ORF">IPZ78_14050</name>
</gene>
<evidence type="ECO:0000259" key="2">
    <source>
        <dbReference type="Pfam" id="PF16349"/>
    </source>
</evidence>
<keyword evidence="4" id="KW-1185">Reference proteome</keyword>
<organism evidence="3 4">
    <name type="scientific">Sphingobacterium bovistauri</name>
    <dbReference type="NCBI Taxonomy" id="2781959"/>
    <lineage>
        <taxon>Bacteria</taxon>
        <taxon>Pseudomonadati</taxon>
        <taxon>Bacteroidota</taxon>
        <taxon>Sphingobacteriia</taxon>
        <taxon>Sphingobacteriales</taxon>
        <taxon>Sphingobacteriaceae</taxon>
        <taxon>Sphingobacterium</taxon>
    </lineage>
</organism>
<dbReference type="Proteomes" id="UP001165302">
    <property type="component" value="Unassembled WGS sequence"/>
</dbReference>
<dbReference type="InterPro" id="IPR017853">
    <property type="entry name" value="GH"/>
</dbReference>
<comment type="caution">
    <text evidence="3">The sequence shown here is derived from an EMBL/GenBank/DDBJ whole genome shotgun (WGS) entry which is preliminary data.</text>
</comment>
<accession>A0ABS7Z9L3</accession>
<sequence length="537" mass="60654">MKKIIVIYFTLFHLLAVGCSKSDKDAEQDPPQLTPIKVSELKTAGDRTYLEVDGKPFPILGAQIRLDALINCDKLTIQQIEPYFQRAKELELNCIQVPFWWNLIEQNKDSFNFDIVSSILGLANKYNIKLEVLWFGSNMIGDSFSYLVPRYILTNPDYRLKRDDEGTFWNYYGYRYSLKLDHSGLLERESNALVRLFDYIREWDDSNGNKRPVITAQIHNEPDGFVRWRLHQQNISNRNGTKLSNEQAWNMTLKALDVLGMAVKNSTYKVVTRTNLVSNDELKPYFEGTSISPRDVHQLAGIDFVSFDPYMSTINQIKKEVLAYKSLPKNYPLIAENKGSYSNTPSLMLTAVAIGGGYDIYDLITSKFFIDNTSADFVDQIDHGIYTWDLKEKPHTNPTRNLLKGLKVASYFVAKTSLENFACFNIKTDNPVNLLTQTVSTTGAMITYTTNNGGIGFGVDCGDFLLIYSTKTAQVHIDNGTVTAIEKGNFQEGTSTFNSTEAVNASQNFSLEANVLYKVNFTSSKNIISTTLINIGS</sequence>
<name>A0ABS7Z9L3_9SPHI</name>